<dbReference type="GO" id="GO:0005975">
    <property type="term" value="P:carbohydrate metabolic process"/>
    <property type="evidence" value="ECO:0007669"/>
    <property type="project" value="InterPro"/>
</dbReference>
<sequence length="297" mass="33779">MNPQSVIEGWNARPAAVPEKLRNAITVDVEDYFQVEAFFDVIHRDSWAKRTSRIERNMERVLSLFAEAKVHGTFFTLAWVAERFPQVVKAIVAGGHELASHGSDHKRADSQSFSEFLGDVSRAKSVLEDISGVAVKGYRAPSFSVMKENLWVMEALALAGYRYSSSTNPIAHDNYGIPEAPRFAFHPLAEDDFLEIPVTSLRWLGRNWPSGGGGYFRLLPFGLSRRAMDSVRARDDQPLVFYFHPWEIDAGQPRVRGASLKSRIRHYTNLSRMEDKLKRLLVSYQWGRMDEIFLEAA</sequence>
<dbReference type="EMBL" id="JAASRM010000001">
    <property type="protein sequence ID" value="NIK86703.1"/>
    <property type="molecule type" value="Genomic_DNA"/>
</dbReference>
<dbReference type="PROSITE" id="PS51677">
    <property type="entry name" value="NODB"/>
    <property type="match status" value="1"/>
</dbReference>
<dbReference type="CDD" id="cd10941">
    <property type="entry name" value="CE4_PuuE_HpPgdA_like_2"/>
    <property type="match status" value="1"/>
</dbReference>
<comment type="function">
    <text evidence="1">Is involved in generating a small heat-stable compound (Nod), an acylated oligomer of N-acetylglucosamine, that stimulates mitosis in various plant protoplasts.</text>
</comment>
<dbReference type="PANTHER" id="PTHR47561">
    <property type="entry name" value="POLYSACCHARIDE DEACETYLASE FAMILY PROTEIN (AFU_ORTHOLOGUE AFUA_6G05030)"/>
    <property type="match status" value="1"/>
</dbReference>
<reference evidence="6 7" key="1">
    <citation type="submission" date="2020-03" db="EMBL/GenBank/DDBJ databases">
        <title>Genomic Encyclopedia of Type Strains, Phase IV (KMG-IV): sequencing the most valuable type-strain genomes for metagenomic binning, comparative biology and taxonomic classification.</title>
        <authorList>
            <person name="Goeker M."/>
        </authorList>
    </citation>
    <scope>NUCLEOTIDE SEQUENCE [LARGE SCALE GENOMIC DNA]</scope>
    <source>
        <strain evidence="6 7">DSM 19867</strain>
    </source>
</reference>
<dbReference type="Gene3D" id="3.20.20.370">
    <property type="entry name" value="Glycoside hydrolase/deacetylase"/>
    <property type="match status" value="1"/>
</dbReference>
<dbReference type="InterPro" id="IPR002509">
    <property type="entry name" value="NODB_dom"/>
</dbReference>
<evidence type="ECO:0000313" key="6">
    <source>
        <dbReference type="EMBL" id="NIK86703.1"/>
    </source>
</evidence>
<dbReference type="Pfam" id="PF11959">
    <property type="entry name" value="DUF3473"/>
    <property type="match status" value="1"/>
</dbReference>
<feature type="domain" description="NodB homology" evidence="5">
    <location>
        <begin position="33"/>
        <end position="297"/>
    </location>
</feature>
<dbReference type="InterPro" id="IPR022560">
    <property type="entry name" value="DUF3473"/>
</dbReference>
<evidence type="ECO:0000313" key="7">
    <source>
        <dbReference type="Proteomes" id="UP000570514"/>
    </source>
</evidence>
<keyword evidence="7" id="KW-1185">Reference proteome</keyword>
<evidence type="ECO:0000256" key="2">
    <source>
        <dbReference type="ARBA" id="ARBA00010973"/>
    </source>
</evidence>
<dbReference type="NCBIfam" id="TIGR03006">
    <property type="entry name" value="pepcterm_polyde"/>
    <property type="match status" value="1"/>
</dbReference>
<dbReference type="Pfam" id="PF01522">
    <property type="entry name" value="Polysacc_deac_1"/>
    <property type="match status" value="1"/>
</dbReference>
<accession>A0A846MTM5</accession>
<comment type="caution">
    <text evidence="6">The sequence shown here is derived from an EMBL/GenBank/DDBJ whole genome shotgun (WGS) entry which is preliminary data.</text>
</comment>
<dbReference type="PANTHER" id="PTHR47561:SF1">
    <property type="entry name" value="POLYSACCHARIDE DEACETYLASE FAMILY PROTEIN (AFU_ORTHOLOGUE AFUA_6G05030)"/>
    <property type="match status" value="1"/>
</dbReference>
<proteinExistence type="inferred from homology"/>
<comment type="similarity">
    <text evidence="2">Belongs to the polysaccharide deacetylase family.</text>
</comment>
<gene>
    <name evidence="6" type="ORF">FHS83_000021</name>
</gene>
<dbReference type="InterPro" id="IPR011330">
    <property type="entry name" value="Glyco_hydro/deAcase_b/a-brl"/>
</dbReference>
<name>A0A846MTM5_9PROT</name>
<protein>
    <recommendedName>
        <fullName evidence="3">Chitooligosaccharide deacetylase</fullName>
    </recommendedName>
    <alternativeName>
        <fullName evidence="4">Nodulation protein B</fullName>
    </alternativeName>
</protein>
<evidence type="ECO:0000256" key="3">
    <source>
        <dbReference type="ARBA" id="ARBA00020071"/>
    </source>
</evidence>
<dbReference type="InterPro" id="IPR014344">
    <property type="entry name" value="XrtA_polysacc_deacetyl"/>
</dbReference>
<dbReference type="AlphaFoldDB" id="A0A846MTM5"/>
<evidence type="ECO:0000259" key="5">
    <source>
        <dbReference type="PROSITE" id="PS51677"/>
    </source>
</evidence>
<evidence type="ECO:0000256" key="1">
    <source>
        <dbReference type="ARBA" id="ARBA00003236"/>
    </source>
</evidence>
<dbReference type="Proteomes" id="UP000570514">
    <property type="component" value="Unassembled WGS sequence"/>
</dbReference>
<evidence type="ECO:0000256" key="4">
    <source>
        <dbReference type="ARBA" id="ARBA00032976"/>
    </source>
</evidence>
<dbReference type="GO" id="GO:0016810">
    <property type="term" value="F:hydrolase activity, acting on carbon-nitrogen (but not peptide) bonds"/>
    <property type="evidence" value="ECO:0007669"/>
    <property type="project" value="InterPro"/>
</dbReference>
<organism evidence="6 7">
    <name type="scientific">Rhizomicrobium palustre</name>
    <dbReference type="NCBI Taxonomy" id="189966"/>
    <lineage>
        <taxon>Bacteria</taxon>
        <taxon>Pseudomonadati</taxon>
        <taxon>Pseudomonadota</taxon>
        <taxon>Alphaproteobacteria</taxon>
        <taxon>Micropepsales</taxon>
        <taxon>Micropepsaceae</taxon>
        <taxon>Rhizomicrobium</taxon>
    </lineage>
</organism>
<dbReference type="InterPro" id="IPR045235">
    <property type="entry name" value="PuuE_HpPgdA-like"/>
</dbReference>
<dbReference type="RefSeq" id="WP_167079663.1">
    <property type="nucleotide sequence ID" value="NZ_BAAADC010000001.1"/>
</dbReference>
<dbReference type="SUPFAM" id="SSF88713">
    <property type="entry name" value="Glycoside hydrolase/deacetylase"/>
    <property type="match status" value="1"/>
</dbReference>